<gene>
    <name evidence="2" type="ORF">IM787_00285</name>
</gene>
<keyword evidence="1" id="KW-0732">Signal</keyword>
<evidence type="ECO:0000313" key="2">
    <source>
        <dbReference type="EMBL" id="MBE7365990.1"/>
    </source>
</evidence>
<comment type="caution">
    <text evidence="2">The sequence shown here is derived from an EMBL/GenBank/DDBJ whole genome shotgun (WGS) entry which is preliminary data.</text>
</comment>
<protein>
    <submittedName>
        <fullName evidence="2">TIGR02281 family clan AA aspartic protease</fullName>
        <ecNumber evidence="2">3.4.23.-</ecNumber>
    </submittedName>
</protein>
<dbReference type="RefSeq" id="WP_193674638.1">
    <property type="nucleotide sequence ID" value="NZ_JADDIV010000001.1"/>
</dbReference>
<dbReference type="GO" id="GO:0008233">
    <property type="term" value="F:peptidase activity"/>
    <property type="evidence" value="ECO:0007669"/>
    <property type="project" value="UniProtKB-KW"/>
</dbReference>
<dbReference type="GO" id="GO:0006508">
    <property type="term" value="P:proteolysis"/>
    <property type="evidence" value="ECO:0007669"/>
    <property type="project" value="UniProtKB-KW"/>
</dbReference>
<keyword evidence="2" id="KW-0645">Protease</keyword>
<dbReference type="InterPro" id="IPR021109">
    <property type="entry name" value="Peptidase_aspartic_dom_sf"/>
</dbReference>
<dbReference type="EMBL" id="JADDIV010000001">
    <property type="protein sequence ID" value="MBE7365990.1"/>
    <property type="molecule type" value="Genomic_DNA"/>
</dbReference>
<dbReference type="InterPro" id="IPR034122">
    <property type="entry name" value="Retropepsin-like_bacterial"/>
</dbReference>
<name>A0ABR9RXN4_9BURK</name>
<dbReference type="CDD" id="cd05483">
    <property type="entry name" value="retropepsin_like_bacteria"/>
    <property type="match status" value="1"/>
</dbReference>
<dbReference type="Pfam" id="PF13975">
    <property type="entry name" value="gag-asp_proteas"/>
    <property type="match status" value="1"/>
</dbReference>
<dbReference type="EC" id="3.4.23.-" evidence="2"/>
<evidence type="ECO:0000313" key="3">
    <source>
        <dbReference type="Proteomes" id="UP000806285"/>
    </source>
</evidence>
<feature type="signal peptide" evidence="1">
    <location>
        <begin position="1"/>
        <end position="18"/>
    </location>
</feature>
<keyword evidence="2" id="KW-0378">Hydrolase</keyword>
<dbReference type="InterPro" id="IPR011969">
    <property type="entry name" value="Clan_AA_Asp_peptidase_C"/>
</dbReference>
<dbReference type="Gene3D" id="2.40.70.10">
    <property type="entry name" value="Acid Proteases"/>
    <property type="match status" value="1"/>
</dbReference>
<reference evidence="2 3" key="1">
    <citation type="submission" date="2020-10" db="EMBL/GenBank/DDBJ databases">
        <title>Ramlibacter sp. HM2 16S ribosomal RNA gene Genome sequencing and assembly.</title>
        <authorList>
            <person name="Kang M."/>
        </authorList>
    </citation>
    <scope>NUCLEOTIDE SEQUENCE [LARGE SCALE GENOMIC DNA]</scope>
    <source>
        <strain evidence="2 3">HM2</strain>
    </source>
</reference>
<evidence type="ECO:0000256" key="1">
    <source>
        <dbReference type="SAM" id="SignalP"/>
    </source>
</evidence>
<dbReference type="Proteomes" id="UP000806285">
    <property type="component" value="Unassembled WGS sequence"/>
</dbReference>
<organism evidence="2 3">
    <name type="scientific">Ramlibacter pallidus</name>
    <dbReference type="NCBI Taxonomy" id="2780087"/>
    <lineage>
        <taxon>Bacteria</taxon>
        <taxon>Pseudomonadati</taxon>
        <taxon>Pseudomonadota</taxon>
        <taxon>Betaproteobacteria</taxon>
        <taxon>Burkholderiales</taxon>
        <taxon>Comamonadaceae</taxon>
        <taxon>Ramlibacter</taxon>
    </lineage>
</organism>
<dbReference type="NCBIfam" id="TIGR02281">
    <property type="entry name" value="clan_AA_DTGA"/>
    <property type="match status" value="1"/>
</dbReference>
<accession>A0ABR9RXN4</accession>
<dbReference type="SUPFAM" id="SSF50630">
    <property type="entry name" value="Acid proteases"/>
    <property type="match status" value="1"/>
</dbReference>
<feature type="chain" id="PRO_5046700259" evidence="1">
    <location>
        <begin position="19"/>
        <end position="212"/>
    </location>
</feature>
<keyword evidence="3" id="KW-1185">Reference proteome</keyword>
<sequence length="212" mass="21752">MKRLFALALAFCAAGVFAQSVALQGMLGSKALLIVDGAPPKGVAVGETHKGVKVLATGGDEATVEVGGKRQTLRVGDAPASVGGSGGGGRGNKIVLTAGSGGHFLTQGAINGRATQFMVDTGATSVAMGAAEAERLGIDYRKGQIGRGSTANGVVTAYYLKLASVRIGDVEVYDVDAAVLPGSMGHVLLGNSFLTRFQMTRHNDQMVLERRY</sequence>
<proteinExistence type="predicted"/>